<dbReference type="RefSeq" id="WP_147782989.1">
    <property type="nucleotide sequence ID" value="NZ_VRMG01000005.1"/>
</dbReference>
<evidence type="ECO:0000313" key="2">
    <source>
        <dbReference type="EMBL" id="TXN31402.1"/>
    </source>
</evidence>
<sequence>MTTRWARFARGWLAALVATFTALCSHAIAGGGMPSAVAIALSLAFSGLVCVALAGKTLSRVRLTAAVAVSQFAFHGAFSLLGEATLPPGVGSAGMQHSAAQMAAQIADLPAGQAVVGPDATMWLGHAIAAVLTIVAIRRGERAFWGLFDLARLCVSAVWSLVARPVAVRSPDPLASTVATERAIVPRPVDLVFSSLSHRGPPALAAI</sequence>
<keyword evidence="1" id="KW-1133">Transmembrane helix</keyword>
<evidence type="ECO:0000256" key="1">
    <source>
        <dbReference type="SAM" id="Phobius"/>
    </source>
</evidence>
<accession>A0A5C8USZ1</accession>
<dbReference type="EMBL" id="VRMG01000005">
    <property type="protein sequence ID" value="TXN31402.1"/>
    <property type="molecule type" value="Genomic_DNA"/>
</dbReference>
<name>A0A5C8USZ1_9MICO</name>
<dbReference type="AlphaFoldDB" id="A0A5C8USZ1"/>
<gene>
    <name evidence="2" type="ORF">FVP33_07585</name>
</gene>
<keyword evidence="3" id="KW-1185">Reference proteome</keyword>
<comment type="caution">
    <text evidence="2">The sequence shown here is derived from an EMBL/GenBank/DDBJ whole genome shotgun (WGS) entry which is preliminary data.</text>
</comment>
<reference evidence="2 3" key="1">
    <citation type="submission" date="2019-08" db="EMBL/GenBank/DDBJ databases">
        <title>Bacterial whole genome sequence for Glaciihabitans sp. CHu50b-6-2.</title>
        <authorList>
            <person name="Jin L."/>
        </authorList>
    </citation>
    <scope>NUCLEOTIDE SEQUENCE [LARGE SCALE GENOMIC DNA]</scope>
    <source>
        <strain evidence="2 3">CHu50b-6-2</strain>
    </source>
</reference>
<protein>
    <submittedName>
        <fullName evidence="2">Uncharacterized protein</fullName>
    </submittedName>
</protein>
<evidence type="ECO:0000313" key="3">
    <source>
        <dbReference type="Proteomes" id="UP000321379"/>
    </source>
</evidence>
<keyword evidence="1" id="KW-0472">Membrane</keyword>
<proteinExistence type="predicted"/>
<feature type="transmembrane region" description="Helical" evidence="1">
    <location>
        <begin position="37"/>
        <end position="54"/>
    </location>
</feature>
<dbReference type="Proteomes" id="UP000321379">
    <property type="component" value="Unassembled WGS sequence"/>
</dbReference>
<keyword evidence="1" id="KW-0812">Transmembrane</keyword>
<organism evidence="2 3">
    <name type="scientific">Lacisediminihabitans profunda</name>
    <dbReference type="NCBI Taxonomy" id="2594790"/>
    <lineage>
        <taxon>Bacteria</taxon>
        <taxon>Bacillati</taxon>
        <taxon>Actinomycetota</taxon>
        <taxon>Actinomycetes</taxon>
        <taxon>Micrococcales</taxon>
        <taxon>Microbacteriaceae</taxon>
        <taxon>Lacisediminihabitans</taxon>
    </lineage>
</organism>